<dbReference type="RefSeq" id="WP_381218147.1">
    <property type="nucleotide sequence ID" value="NZ_JBHSPC010000096.1"/>
</dbReference>
<evidence type="ECO:0000313" key="3">
    <source>
        <dbReference type="Proteomes" id="UP001596183"/>
    </source>
</evidence>
<evidence type="ECO:0000256" key="1">
    <source>
        <dbReference type="SAM" id="MobiDB-lite"/>
    </source>
</evidence>
<feature type="region of interest" description="Disordered" evidence="1">
    <location>
        <begin position="1"/>
        <end position="23"/>
    </location>
</feature>
<proteinExistence type="predicted"/>
<evidence type="ECO:0000313" key="2">
    <source>
        <dbReference type="EMBL" id="MFC5673857.1"/>
    </source>
</evidence>
<organism evidence="2 3">
    <name type="scientific">Streptomyces incanus</name>
    <dbReference type="NCBI Taxonomy" id="887453"/>
    <lineage>
        <taxon>Bacteria</taxon>
        <taxon>Bacillati</taxon>
        <taxon>Actinomycetota</taxon>
        <taxon>Actinomycetes</taxon>
        <taxon>Kitasatosporales</taxon>
        <taxon>Streptomycetaceae</taxon>
        <taxon>Streptomyces</taxon>
    </lineage>
</organism>
<gene>
    <name evidence="2" type="ORF">ACFP2V_28345</name>
</gene>
<dbReference type="Proteomes" id="UP001596183">
    <property type="component" value="Unassembled WGS sequence"/>
</dbReference>
<comment type="caution">
    <text evidence="2">The sequence shown here is derived from an EMBL/GenBank/DDBJ whole genome shotgun (WGS) entry which is preliminary data.</text>
</comment>
<reference evidence="3" key="1">
    <citation type="journal article" date="2019" name="Int. J. Syst. Evol. Microbiol.">
        <title>The Global Catalogue of Microorganisms (GCM) 10K type strain sequencing project: providing services to taxonomists for standard genome sequencing and annotation.</title>
        <authorList>
            <consortium name="The Broad Institute Genomics Platform"/>
            <consortium name="The Broad Institute Genome Sequencing Center for Infectious Disease"/>
            <person name="Wu L."/>
            <person name="Ma J."/>
        </authorList>
    </citation>
    <scope>NUCLEOTIDE SEQUENCE [LARGE SCALE GENOMIC DNA]</scope>
    <source>
        <strain evidence="3">JCM 13852</strain>
    </source>
</reference>
<sequence>MSGRGRRAIPPPPDHRVDPPLAPDGLVVTITNKAGYKKEFDFAELPVAEPMQRSLANAFAGQSRNWTSHRSSRSFWSNIKLFTEFLAKLDSPPKDLDGLTVSVMQSWRDENKGTSSGRNKQAAVRTILRRDPRLATGPLAEELARRIPRSKPSKQSYEEAEWERVVLIARRQFRSAWLRIGENTRLLNRWRGGDLSRGSREWKIGRILDHLARSGDVPRTLYPSGQFGVTNHKLLGGRGPEQTWGRLFLTGGELTALAVLLTDRFGWNLSVYDRMPVPTAAPSVGETTSVTYQVQVEKRRAGGGRWFSTENITDSGADSLGRLITQALEATAHARAMAHRLKPGADLLMVARAYRSEDKHADLDRPAPQWPLSFGVSDAMSRWWAESNGLGGAPFQRIRRTTVTGEGRPLQHTQRTHESVYVLPDKRVQRASRNVFTDGALDALDQARAAVFGGKIASEPDPEHQETATVDCEEEETSPWPAPEGGCGADFLLCLACANAYVHPGHHPRLAHLHQQIVSLQSVLEDRMFRERWNDHLLRLEDLRRKVGSVAWEASLARVSEIDRTIVQLLVKGDLAP</sequence>
<protein>
    <recommendedName>
        <fullName evidence="4">Integrase</fullName>
    </recommendedName>
</protein>
<dbReference type="EMBL" id="JBHSPC010000096">
    <property type="protein sequence ID" value="MFC5673857.1"/>
    <property type="molecule type" value="Genomic_DNA"/>
</dbReference>
<evidence type="ECO:0008006" key="4">
    <source>
        <dbReference type="Google" id="ProtNLM"/>
    </source>
</evidence>
<name>A0ABW0XTF6_9ACTN</name>
<accession>A0ABW0XTF6</accession>
<keyword evidence="3" id="KW-1185">Reference proteome</keyword>